<dbReference type="Gene3D" id="3.40.50.300">
    <property type="entry name" value="P-loop containing nucleotide triphosphate hydrolases"/>
    <property type="match status" value="2"/>
</dbReference>
<evidence type="ECO:0000256" key="6">
    <source>
        <dbReference type="ARBA" id="ARBA00022801"/>
    </source>
</evidence>
<evidence type="ECO:0000256" key="12">
    <source>
        <dbReference type="SAM" id="MobiDB-lite"/>
    </source>
</evidence>
<reference evidence="14" key="1">
    <citation type="journal article" date="2023" name="Mol. Biol. Evol.">
        <title>Third-Generation Sequencing Reveals the Adaptive Role of the Epigenome in Three Deep-Sea Polychaetes.</title>
        <authorList>
            <person name="Perez M."/>
            <person name="Aroh O."/>
            <person name="Sun Y."/>
            <person name="Lan Y."/>
            <person name="Juniper S.K."/>
            <person name="Young C.R."/>
            <person name="Angers B."/>
            <person name="Qian P.Y."/>
        </authorList>
    </citation>
    <scope>NUCLEOTIDE SEQUENCE</scope>
    <source>
        <strain evidence="14">R07B-5</strain>
    </source>
</reference>
<dbReference type="Pfam" id="PF21634">
    <property type="entry name" value="MOV-10_beta-barrel"/>
    <property type="match status" value="1"/>
</dbReference>
<evidence type="ECO:0000256" key="7">
    <source>
        <dbReference type="ARBA" id="ARBA00022806"/>
    </source>
</evidence>
<feature type="compositionally biased region" description="Basic and acidic residues" evidence="12">
    <location>
        <begin position="983"/>
        <end position="994"/>
    </location>
</feature>
<dbReference type="Pfam" id="PF12874">
    <property type="entry name" value="zf-met"/>
    <property type="match status" value="1"/>
</dbReference>
<evidence type="ECO:0000259" key="13">
    <source>
        <dbReference type="SMART" id="SM00451"/>
    </source>
</evidence>
<dbReference type="SUPFAM" id="SSF57667">
    <property type="entry name" value="beta-beta-alpha zinc fingers"/>
    <property type="match status" value="1"/>
</dbReference>
<dbReference type="InterPro" id="IPR013087">
    <property type="entry name" value="Znf_C2H2_type"/>
</dbReference>
<proteinExistence type="inferred from homology"/>
<dbReference type="GO" id="GO:0031047">
    <property type="term" value="P:regulatory ncRNA-mediated gene silencing"/>
    <property type="evidence" value="ECO:0007669"/>
    <property type="project" value="UniProtKB-KW"/>
</dbReference>
<dbReference type="Pfam" id="PF13087">
    <property type="entry name" value="AAA_12"/>
    <property type="match status" value="1"/>
</dbReference>
<dbReference type="InterPro" id="IPR049079">
    <property type="entry name" value="Mov-10_helical"/>
</dbReference>
<dbReference type="AlphaFoldDB" id="A0AAD9KW43"/>
<comment type="caution">
    <text evidence="14">The sequence shown here is derived from an EMBL/GenBank/DDBJ whole genome shotgun (WGS) entry which is preliminary data.</text>
</comment>
<keyword evidence="8" id="KW-0067">ATP-binding</keyword>
<evidence type="ECO:0000256" key="1">
    <source>
        <dbReference type="ARBA" id="ARBA00004331"/>
    </source>
</evidence>
<keyword evidence="10" id="KW-0943">RNA-mediated gene silencing</keyword>
<comment type="catalytic activity">
    <reaction evidence="11">
        <text>ATP + H2O = ADP + phosphate + H(+)</text>
        <dbReference type="Rhea" id="RHEA:13065"/>
        <dbReference type="ChEBI" id="CHEBI:15377"/>
        <dbReference type="ChEBI" id="CHEBI:15378"/>
        <dbReference type="ChEBI" id="CHEBI:30616"/>
        <dbReference type="ChEBI" id="CHEBI:43474"/>
        <dbReference type="ChEBI" id="CHEBI:456216"/>
        <dbReference type="EC" id="3.6.4.13"/>
    </reaction>
</comment>
<gene>
    <name evidence="14" type="ORF">NP493_542g01034</name>
</gene>
<dbReference type="GO" id="GO:0036464">
    <property type="term" value="C:cytoplasmic ribonucleoprotein granule"/>
    <property type="evidence" value="ECO:0007669"/>
    <property type="project" value="UniProtKB-SubCell"/>
</dbReference>
<name>A0AAD9KW43_RIDPI</name>
<dbReference type="CDD" id="cd18808">
    <property type="entry name" value="SF1_C_Upf1"/>
    <property type="match status" value="1"/>
</dbReference>
<dbReference type="GO" id="GO:0016787">
    <property type="term" value="F:hydrolase activity"/>
    <property type="evidence" value="ECO:0007669"/>
    <property type="project" value="UniProtKB-KW"/>
</dbReference>
<dbReference type="Gene3D" id="3.30.160.60">
    <property type="entry name" value="Classic Zinc Finger"/>
    <property type="match status" value="1"/>
</dbReference>
<evidence type="ECO:0000313" key="14">
    <source>
        <dbReference type="EMBL" id="KAK2178471.1"/>
    </source>
</evidence>
<dbReference type="InterPro" id="IPR003604">
    <property type="entry name" value="Matrin/U1-like-C_Znf_C2H2"/>
</dbReference>
<feature type="domain" description="U1-type" evidence="13">
    <location>
        <begin position="68"/>
        <end position="102"/>
    </location>
</feature>
<keyword evidence="15" id="KW-1185">Reference proteome</keyword>
<dbReference type="Pfam" id="PF21635">
    <property type="entry name" value="Mov-10_helical"/>
    <property type="match status" value="1"/>
</dbReference>
<evidence type="ECO:0000256" key="11">
    <source>
        <dbReference type="ARBA" id="ARBA00047984"/>
    </source>
</evidence>
<evidence type="ECO:0000256" key="5">
    <source>
        <dbReference type="ARBA" id="ARBA00022741"/>
    </source>
</evidence>
<dbReference type="InterPro" id="IPR047187">
    <property type="entry name" value="SF1_C_Upf1"/>
</dbReference>
<evidence type="ECO:0000256" key="8">
    <source>
        <dbReference type="ARBA" id="ARBA00022840"/>
    </source>
</evidence>
<dbReference type="GO" id="GO:0003723">
    <property type="term" value="F:RNA binding"/>
    <property type="evidence" value="ECO:0007669"/>
    <property type="project" value="UniProtKB-KW"/>
</dbReference>
<dbReference type="EMBL" id="JAODUO010000542">
    <property type="protein sequence ID" value="KAK2178471.1"/>
    <property type="molecule type" value="Genomic_DNA"/>
</dbReference>
<keyword evidence="7" id="KW-0347">Helicase</keyword>
<evidence type="ECO:0000256" key="2">
    <source>
        <dbReference type="ARBA" id="ARBA00005601"/>
    </source>
</evidence>
<accession>A0AAD9KW43</accession>
<sequence>MFDIGGQTTRPTDNSAQDNSAQAELSRDNLAPNIKPKKKEGLDLGVGSGVMEQGNGPHIPEGFSLEPDGRFQCNTCQIFCSSLAVAANHARGKRHLKAIGGVQWQNGVAVPNGVNWNGDEPILPVGDKLVKSPRDIELSCPNITKHDVLDCEVSVQEETTLTVTVTNRSGGDLLNLRCNLLKGTKANVVVHKSQLQPGESGAVDINVQGHHLGVNTTALAFLFTWQSQPDQRLHVVRQLRVRCTDDIVKQLQPTTKYKRPRRRKFEPRAEIVDGFPLPKMSMGNLEKQIPLDQYPIPRGLGLLHGKGMEEWDGITPEQKKQLAKVKELLERELSTTNHCEQFSLLLHCEELQMHIDIRNYDMQGVTMRRCKENRRLLTLQVPGLAENRPSVLKGDCLYVRPLGTDGNVKGNKEFKGDVHNTCLNEVWLGFGESFMDNFLEKSRFNVRFSVNRYPARMHHRSVALEQNRMDNVLFPTIASAGTWGEMQQVNELTVTNAKQHFKDRRLLENAQQVAAVCNIVRGVSRPAPYLVFGPPGTGKTVTIVEAMKQVLRVLPSSHILACAPSNSAADLLAERLLLHVSTAQMFRLNAGSRSIATVPDSIKPCCNIDQSTRAMYYPSKKELMKYSVIITTTVTAGRLVSAKFPMGHFTHVFIDEAGHAVEPEALVAIAGIIDSDHGGQIVLAGDPKQLGPVIRSPVARSWGLEMSLIERYMETCDIYRRCDDVYDPRFVTKLVCNYRSHPAILKLPNECFYDDELKPCADKLLRESLCQWEGLPRKGFPLIFHGVVGTDMREESSPSFFNPTEVSIVMDYVEKLLATRKQKITETDIGIISPYRKQVQKLQKVLKNHRNVKIGSVEDFQGQERRVIIISTVRSNPDFLTLDTEYRIGFLDNPKRFNVAVTRAKALLIVVGNPTILSKDKYWDMLLQECCSHGAYTGCELVSDDTAAGDVLQRLADMKLDDIIDDKRDAGDHETEGDVSAVTRHEGPEWRHDI</sequence>
<dbReference type="PANTHER" id="PTHR45418">
    <property type="entry name" value="CANCER/TESTIS ANTIGEN 55"/>
    <property type="match status" value="1"/>
</dbReference>
<dbReference type="InterPro" id="IPR027417">
    <property type="entry name" value="P-loop_NTPase"/>
</dbReference>
<dbReference type="InterPro" id="IPR026122">
    <property type="entry name" value="MOV-10/SDE3_DEXXQ/H-box"/>
</dbReference>
<dbReference type="InterPro" id="IPR041677">
    <property type="entry name" value="DNA2/NAM7_AAA_11"/>
</dbReference>
<organism evidence="14 15">
    <name type="scientific">Ridgeia piscesae</name>
    <name type="common">Tubeworm</name>
    <dbReference type="NCBI Taxonomy" id="27915"/>
    <lineage>
        <taxon>Eukaryota</taxon>
        <taxon>Metazoa</taxon>
        <taxon>Spiralia</taxon>
        <taxon>Lophotrochozoa</taxon>
        <taxon>Annelida</taxon>
        <taxon>Polychaeta</taxon>
        <taxon>Sedentaria</taxon>
        <taxon>Canalipalpata</taxon>
        <taxon>Sabellida</taxon>
        <taxon>Siboglinidae</taxon>
        <taxon>Ridgeia</taxon>
    </lineage>
</organism>
<dbReference type="GO" id="GO:0032574">
    <property type="term" value="F:5'-3' RNA helicase activity"/>
    <property type="evidence" value="ECO:0007669"/>
    <property type="project" value="InterPro"/>
</dbReference>
<keyword evidence="5" id="KW-0547">Nucleotide-binding</keyword>
<feature type="region of interest" description="Disordered" evidence="12">
    <location>
        <begin position="968"/>
        <end position="994"/>
    </location>
</feature>
<evidence type="ECO:0000256" key="3">
    <source>
        <dbReference type="ARBA" id="ARBA00012552"/>
    </source>
</evidence>
<dbReference type="Proteomes" id="UP001209878">
    <property type="component" value="Unassembled WGS sequence"/>
</dbReference>
<feature type="region of interest" description="Disordered" evidence="12">
    <location>
        <begin position="1"/>
        <end position="55"/>
    </location>
</feature>
<dbReference type="FunFam" id="3.40.50.300:FF:000608">
    <property type="entry name" value="Mov10 RISC complex RNA helicase"/>
    <property type="match status" value="1"/>
</dbReference>
<dbReference type="Pfam" id="PF13086">
    <property type="entry name" value="AAA_11"/>
    <property type="match status" value="2"/>
</dbReference>
<protein>
    <recommendedName>
        <fullName evidence="3">RNA helicase</fullName>
        <ecNumber evidence="3">3.6.4.13</ecNumber>
    </recommendedName>
</protein>
<dbReference type="PANTHER" id="PTHR45418:SF1">
    <property type="entry name" value="CANCER_TESTIS ANTIGEN 55"/>
    <property type="match status" value="1"/>
</dbReference>
<dbReference type="GO" id="GO:0005524">
    <property type="term" value="F:ATP binding"/>
    <property type="evidence" value="ECO:0007669"/>
    <property type="project" value="UniProtKB-KW"/>
</dbReference>
<dbReference type="SUPFAM" id="SSF52540">
    <property type="entry name" value="P-loop containing nucleoside triphosphate hydrolases"/>
    <property type="match status" value="1"/>
</dbReference>
<evidence type="ECO:0000256" key="10">
    <source>
        <dbReference type="ARBA" id="ARBA00023158"/>
    </source>
</evidence>
<keyword evidence="4" id="KW-0963">Cytoplasm</keyword>
<dbReference type="CDD" id="cd18038">
    <property type="entry name" value="DEXXQc_Helz-like"/>
    <property type="match status" value="1"/>
</dbReference>
<evidence type="ECO:0000313" key="15">
    <source>
        <dbReference type="Proteomes" id="UP001209878"/>
    </source>
</evidence>
<dbReference type="InterPro" id="IPR049080">
    <property type="entry name" value="MOV-10-like_beta-barrel"/>
</dbReference>
<evidence type="ECO:0000256" key="9">
    <source>
        <dbReference type="ARBA" id="ARBA00022884"/>
    </source>
</evidence>
<feature type="compositionally biased region" description="Polar residues" evidence="12">
    <location>
        <begin position="1"/>
        <end position="23"/>
    </location>
</feature>
<dbReference type="GO" id="GO:0008270">
    <property type="term" value="F:zinc ion binding"/>
    <property type="evidence" value="ECO:0007669"/>
    <property type="project" value="InterPro"/>
</dbReference>
<comment type="similarity">
    <text evidence="2">Belongs to the DNA2/NAM7 helicase family. SDE3 subfamily.</text>
</comment>
<evidence type="ECO:0000256" key="4">
    <source>
        <dbReference type="ARBA" id="ARBA00022490"/>
    </source>
</evidence>
<dbReference type="InterPro" id="IPR036236">
    <property type="entry name" value="Znf_C2H2_sf"/>
</dbReference>
<dbReference type="SMART" id="SM00451">
    <property type="entry name" value="ZnF_U1"/>
    <property type="match status" value="1"/>
</dbReference>
<comment type="subcellular location">
    <subcellularLocation>
        <location evidence="1">Cytoplasm</location>
        <location evidence="1">Cytoplasmic ribonucleoprotein granule</location>
    </subcellularLocation>
</comment>
<keyword evidence="6" id="KW-0378">Hydrolase</keyword>
<dbReference type="InterPro" id="IPR041679">
    <property type="entry name" value="DNA2/NAM7-like_C"/>
</dbReference>
<dbReference type="EC" id="3.6.4.13" evidence="3"/>
<keyword evidence="9" id="KW-0694">RNA-binding</keyword>